<organism evidence="3 4">
    <name type="scientific">Laetiporus sulphureus 93-53</name>
    <dbReference type="NCBI Taxonomy" id="1314785"/>
    <lineage>
        <taxon>Eukaryota</taxon>
        <taxon>Fungi</taxon>
        <taxon>Dikarya</taxon>
        <taxon>Basidiomycota</taxon>
        <taxon>Agaricomycotina</taxon>
        <taxon>Agaricomycetes</taxon>
        <taxon>Polyporales</taxon>
        <taxon>Laetiporus</taxon>
    </lineage>
</organism>
<dbReference type="Pfam" id="PF20151">
    <property type="entry name" value="DUF6533"/>
    <property type="match status" value="1"/>
</dbReference>
<sequence length="151" mass="17282">MACYDYAVTFLREVRLVWRSDMSIAEANFLVNRYALLLWVTVQSLIFFPPFKPTEKVVLAIVFSADRVFAVSARDWRPTTVAIMLGIIPFIANLSITRRRALTYARTTYTVVQLLQDYLMRSTTSKLPSYAARPPLSDYASEWSSSRALVL</sequence>
<evidence type="ECO:0000313" key="4">
    <source>
        <dbReference type="Proteomes" id="UP000076871"/>
    </source>
</evidence>
<evidence type="ECO:0000313" key="3">
    <source>
        <dbReference type="EMBL" id="KZT10172.1"/>
    </source>
</evidence>
<dbReference type="AlphaFoldDB" id="A0A165GCU5"/>
<dbReference type="InterPro" id="IPR045340">
    <property type="entry name" value="DUF6533"/>
</dbReference>
<dbReference type="Proteomes" id="UP000076871">
    <property type="component" value="Unassembled WGS sequence"/>
</dbReference>
<keyword evidence="1" id="KW-1133">Transmembrane helix</keyword>
<dbReference type="GeneID" id="63823907"/>
<keyword evidence="1" id="KW-0812">Transmembrane</keyword>
<reference evidence="3 4" key="1">
    <citation type="journal article" date="2016" name="Mol. Biol. Evol.">
        <title>Comparative Genomics of Early-Diverging Mushroom-Forming Fungi Provides Insights into the Origins of Lignocellulose Decay Capabilities.</title>
        <authorList>
            <person name="Nagy L.G."/>
            <person name="Riley R."/>
            <person name="Tritt A."/>
            <person name="Adam C."/>
            <person name="Daum C."/>
            <person name="Floudas D."/>
            <person name="Sun H."/>
            <person name="Yadav J.S."/>
            <person name="Pangilinan J."/>
            <person name="Larsson K.H."/>
            <person name="Matsuura K."/>
            <person name="Barry K."/>
            <person name="Labutti K."/>
            <person name="Kuo R."/>
            <person name="Ohm R.A."/>
            <person name="Bhattacharya S.S."/>
            <person name="Shirouzu T."/>
            <person name="Yoshinaga Y."/>
            <person name="Martin F.M."/>
            <person name="Grigoriev I.V."/>
            <person name="Hibbett D.S."/>
        </authorList>
    </citation>
    <scope>NUCLEOTIDE SEQUENCE [LARGE SCALE GENOMIC DNA]</scope>
    <source>
        <strain evidence="3 4">93-53</strain>
    </source>
</reference>
<proteinExistence type="predicted"/>
<feature type="transmembrane region" description="Helical" evidence="1">
    <location>
        <begin position="76"/>
        <end position="96"/>
    </location>
</feature>
<keyword evidence="4" id="KW-1185">Reference proteome</keyword>
<keyword evidence="1" id="KW-0472">Membrane</keyword>
<evidence type="ECO:0000259" key="2">
    <source>
        <dbReference type="Pfam" id="PF20151"/>
    </source>
</evidence>
<dbReference type="OrthoDB" id="2803471at2759"/>
<gene>
    <name evidence="3" type="ORF">LAESUDRAFT_711954</name>
</gene>
<feature type="domain" description="DUF6533" evidence="2">
    <location>
        <begin position="2"/>
        <end position="37"/>
    </location>
</feature>
<protein>
    <recommendedName>
        <fullName evidence="2">DUF6533 domain-containing protein</fullName>
    </recommendedName>
</protein>
<dbReference type="RefSeq" id="XP_040767912.1">
    <property type="nucleotide sequence ID" value="XM_040906878.1"/>
</dbReference>
<dbReference type="InParanoid" id="A0A165GCU5"/>
<evidence type="ECO:0000256" key="1">
    <source>
        <dbReference type="SAM" id="Phobius"/>
    </source>
</evidence>
<dbReference type="EMBL" id="KV427610">
    <property type="protein sequence ID" value="KZT10172.1"/>
    <property type="molecule type" value="Genomic_DNA"/>
</dbReference>
<name>A0A165GCU5_9APHY</name>
<feature type="transmembrane region" description="Helical" evidence="1">
    <location>
        <begin position="29"/>
        <end position="48"/>
    </location>
</feature>
<accession>A0A165GCU5</accession>